<reference evidence="2" key="1">
    <citation type="submission" date="2022-08" db="EMBL/GenBank/DDBJ databases">
        <title>Draft genome sequencing of Roseisolibacter agri AW1220.</title>
        <authorList>
            <person name="Tobiishi Y."/>
            <person name="Tonouchi A."/>
        </authorList>
    </citation>
    <scope>NUCLEOTIDE SEQUENCE</scope>
    <source>
        <strain evidence="2">AW1220</strain>
    </source>
</reference>
<dbReference type="EMBL" id="BRXS01000008">
    <property type="protein sequence ID" value="GLC28310.1"/>
    <property type="molecule type" value="Genomic_DNA"/>
</dbReference>
<organism evidence="2 3">
    <name type="scientific">Roseisolibacter agri</name>
    <dbReference type="NCBI Taxonomy" id="2014610"/>
    <lineage>
        <taxon>Bacteria</taxon>
        <taxon>Pseudomonadati</taxon>
        <taxon>Gemmatimonadota</taxon>
        <taxon>Gemmatimonadia</taxon>
        <taxon>Gemmatimonadales</taxon>
        <taxon>Gemmatimonadaceae</taxon>
        <taxon>Roseisolibacter</taxon>
    </lineage>
</organism>
<feature type="region of interest" description="Disordered" evidence="1">
    <location>
        <begin position="68"/>
        <end position="87"/>
    </location>
</feature>
<dbReference type="AlphaFoldDB" id="A0AA37Q831"/>
<dbReference type="Proteomes" id="UP001161325">
    <property type="component" value="Unassembled WGS sequence"/>
</dbReference>
<evidence type="ECO:0000256" key="1">
    <source>
        <dbReference type="SAM" id="MobiDB-lite"/>
    </source>
</evidence>
<proteinExistence type="predicted"/>
<name>A0AA37Q831_9BACT</name>
<keyword evidence="3" id="KW-1185">Reference proteome</keyword>
<gene>
    <name evidence="2" type="ORF">rosag_48230</name>
</gene>
<protein>
    <submittedName>
        <fullName evidence="2">Uncharacterized protein</fullName>
    </submittedName>
</protein>
<accession>A0AA37Q831</accession>
<sequence>MPEDRPHSPLTTLLEPVLPLPPSALTADDWARIYGEEFADWMRLTPSQRWRESCRLWDTFYALGGRLDNDPTPGAGPDGVGHDAAAWRPRPADGRAGVYRLRRLGV</sequence>
<comment type="caution">
    <text evidence="2">The sequence shown here is derived from an EMBL/GenBank/DDBJ whole genome shotgun (WGS) entry which is preliminary data.</text>
</comment>
<evidence type="ECO:0000313" key="3">
    <source>
        <dbReference type="Proteomes" id="UP001161325"/>
    </source>
</evidence>
<evidence type="ECO:0000313" key="2">
    <source>
        <dbReference type="EMBL" id="GLC28310.1"/>
    </source>
</evidence>